<protein>
    <recommendedName>
        <fullName evidence="3 10">Protein-S-isoprenylcysteine O-methyltransferase</fullName>
        <ecNumber evidence="3 10">2.1.1.100</ecNumber>
    </recommendedName>
</protein>
<organism evidence="11 12">
    <name type="scientific">Clavispora lusitaniae</name>
    <name type="common">Candida lusitaniae</name>
    <dbReference type="NCBI Taxonomy" id="36911"/>
    <lineage>
        <taxon>Eukaryota</taxon>
        <taxon>Fungi</taxon>
        <taxon>Dikarya</taxon>
        <taxon>Ascomycota</taxon>
        <taxon>Saccharomycotina</taxon>
        <taxon>Pichiomycetes</taxon>
        <taxon>Metschnikowiaceae</taxon>
        <taxon>Clavispora</taxon>
    </lineage>
</organism>
<proteinExistence type="inferred from homology"/>
<comment type="caution">
    <text evidence="11">The sequence shown here is derived from an EMBL/GenBank/DDBJ whole genome shotgun (WGS) entry which is preliminary data.</text>
</comment>
<evidence type="ECO:0000256" key="5">
    <source>
        <dbReference type="ARBA" id="ARBA00022679"/>
    </source>
</evidence>
<comment type="similarity">
    <text evidence="2 10">Belongs to the class VI-like SAM-binding methyltransferase superfamily. Isoprenylcysteine carboxyl methyltransferase family.</text>
</comment>
<evidence type="ECO:0000313" key="11">
    <source>
        <dbReference type="EMBL" id="OVF07325.1"/>
    </source>
</evidence>
<evidence type="ECO:0000256" key="1">
    <source>
        <dbReference type="ARBA" id="ARBA00004141"/>
    </source>
</evidence>
<keyword evidence="6 10" id="KW-0949">S-adenosyl-L-methionine</keyword>
<dbReference type="InterPro" id="IPR025770">
    <property type="entry name" value="PPMT_MeTrfase"/>
</dbReference>
<feature type="transmembrane region" description="Helical" evidence="10">
    <location>
        <begin position="85"/>
        <end position="102"/>
    </location>
</feature>
<evidence type="ECO:0000256" key="3">
    <source>
        <dbReference type="ARBA" id="ARBA00012151"/>
    </source>
</evidence>
<dbReference type="PROSITE" id="PS51564">
    <property type="entry name" value="SAM_ICMT"/>
    <property type="match status" value="1"/>
</dbReference>
<dbReference type="PANTHER" id="PTHR12714">
    <property type="entry name" value="PROTEIN-S ISOPRENYLCYSTEINE O-METHYLTRANSFERASE"/>
    <property type="match status" value="1"/>
</dbReference>
<reference evidence="11 12" key="1">
    <citation type="submission" date="2017-04" db="EMBL/GenBank/DDBJ databases">
        <title>Draft genome of the yeast Clavispora lusitaniae type strain CBS 6936.</title>
        <authorList>
            <person name="Durrens P."/>
            <person name="Klopp C."/>
            <person name="Biteau N."/>
            <person name="Fitton-Ouhabi V."/>
            <person name="Dementhon K."/>
            <person name="Accoceberry I."/>
            <person name="Sherman D.J."/>
            <person name="Noel T."/>
        </authorList>
    </citation>
    <scope>NUCLEOTIDE SEQUENCE [LARGE SCALE GENOMIC DNA]</scope>
    <source>
        <strain evidence="11 12">CBS 6936</strain>
    </source>
</reference>
<evidence type="ECO:0000256" key="7">
    <source>
        <dbReference type="ARBA" id="ARBA00022692"/>
    </source>
</evidence>
<comment type="catalytic activity">
    <reaction evidence="10">
        <text>[protein]-C-terminal S-[(2E,6E)-farnesyl]-L-cysteine + S-adenosyl-L-methionine = [protein]-C-terminal S-[(2E,6E)-farnesyl]-L-cysteine methyl ester + S-adenosyl-L-homocysteine</text>
        <dbReference type="Rhea" id="RHEA:21672"/>
        <dbReference type="Rhea" id="RHEA-COMP:12125"/>
        <dbReference type="Rhea" id="RHEA-COMP:12126"/>
        <dbReference type="ChEBI" id="CHEBI:57856"/>
        <dbReference type="ChEBI" id="CHEBI:59789"/>
        <dbReference type="ChEBI" id="CHEBI:90510"/>
        <dbReference type="ChEBI" id="CHEBI:90511"/>
        <dbReference type="EC" id="2.1.1.100"/>
    </reaction>
</comment>
<evidence type="ECO:0000256" key="6">
    <source>
        <dbReference type="ARBA" id="ARBA00022691"/>
    </source>
</evidence>
<dbReference type="GO" id="GO:0032259">
    <property type="term" value="P:methylation"/>
    <property type="evidence" value="ECO:0007669"/>
    <property type="project" value="UniProtKB-KW"/>
</dbReference>
<evidence type="ECO:0000313" key="12">
    <source>
        <dbReference type="Proteomes" id="UP000195602"/>
    </source>
</evidence>
<dbReference type="GO" id="GO:0004671">
    <property type="term" value="F:protein C-terminal S-isoprenylcysteine carboxyl O-methyltransferase activity"/>
    <property type="evidence" value="ECO:0007669"/>
    <property type="project" value="UniProtKB-EC"/>
</dbReference>
<feature type="transmembrane region" description="Helical" evidence="10">
    <location>
        <begin position="15"/>
        <end position="34"/>
    </location>
</feature>
<evidence type="ECO:0000256" key="10">
    <source>
        <dbReference type="RuleBase" id="RU362022"/>
    </source>
</evidence>
<evidence type="ECO:0000256" key="2">
    <source>
        <dbReference type="ARBA" id="ARBA00009140"/>
    </source>
</evidence>
<dbReference type="InterPro" id="IPR007269">
    <property type="entry name" value="ICMT_MeTrfase"/>
</dbReference>
<feature type="transmembrane region" description="Helical" evidence="10">
    <location>
        <begin position="46"/>
        <end position="65"/>
    </location>
</feature>
<keyword evidence="4 10" id="KW-0489">Methyltransferase</keyword>
<evidence type="ECO:0000256" key="4">
    <source>
        <dbReference type="ARBA" id="ARBA00022603"/>
    </source>
</evidence>
<gene>
    <name evidence="11" type="ORF">A9F13_13g00198</name>
</gene>
<accession>A0AA91T0S7</accession>
<keyword evidence="9 10" id="KW-0472">Membrane</keyword>
<dbReference type="Gene3D" id="1.20.120.1630">
    <property type="match status" value="1"/>
</dbReference>
<dbReference type="EMBL" id="LYUB02000013">
    <property type="protein sequence ID" value="OVF07325.1"/>
    <property type="molecule type" value="Genomic_DNA"/>
</dbReference>
<keyword evidence="5" id="KW-0808">Transferase</keyword>
<dbReference type="Pfam" id="PF04140">
    <property type="entry name" value="ICMT"/>
    <property type="match status" value="1"/>
</dbReference>
<evidence type="ECO:0000256" key="8">
    <source>
        <dbReference type="ARBA" id="ARBA00022989"/>
    </source>
</evidence>
<sequence>MSYSYKPNKIRPHVVALKAFCLGSASSACIAVLCCSSNVNTSGPKVALYTLVQCIFHFLEFLSTAIFNTSEVEDDSFILGDTDLYLVYVLSVIETFLVHIYLPHRRWSLFLGLVMIMTGQICRTLAMYTAGTSFNHYVQREKSSKHKLITTGIYSYSRHPSYFGYFWWFIGSQVMLGNWFVGVAGAYKLSRFFSQRIAYEEEYLISFFGEEYEAYKKNTPVRIPFI</sequence>
<dbReference type="AlphaFoldDB" id="A0AA91T0S7"/>
<dbReference type="PANTHER" id="PTHR12714:SF9">
    <property type="entry name" value="PROTEIN-S-ISOPRENYLCYSTEINE O-METHYLTRANSFERASE"/>
    <property type="match status" value="1"/>
</dbReference>
<dbReference type="KEGG" id="clus:A9F13_13g00198"/>
<dbReference type="PROSITE" id="PS51257">
    <property type="entry name" value="PROKAR_LIPOPROTEIN"/>
    <property type="match status" value="1"/>
</dbReference>
<feature type="transmembrane region" description="Helical" evidence="10">
    <location>
        <begin position="165"/>
        <end position="187"/>
    </location>
</feature>
<name>A0AA91T0S7_CLALS</name>
<dbReference type="GO" id="GO:0005789">
    <property type="term" value="C:endoplasmic reticulum membrane"/>
    <property type="evidence" value="ECO:0007669"/>
    <property type="project" value="UniProtKB-SubCell"/>
</dbReference>
<keyword evidence="8 10" id="KW-1133">Transmembrane helix</keyword>
<comment type="subcellular location">
    <subcellularLocation>
        <location evidence="10">Endoplasmic reticulum membrane</location>
        <topology evidence="10">Multi-pass membrane protein</topology>
    </subcellularLocation>
    <subcellularLocation>
        <location evidence="1">Membrane</location>
        <topology evidence="1">Multi-pass membrane protein</topology>
    </subcellularLocation>
</comment>
<keyword evidence="7 10" id="KW-0812">Transmembrane</keyword>
<keyword evidence="10" id="KW-0256">Endoplasmic reticulum</keyword>
<evidence type="ECO:0000256" key="9">
    <source>
        <dbReference type="ARBA" id="ARBA00023136"/>
    </source>
</evidence>
<feature type="transmembrane region" description="Helical" evidence="10">
    <location>
        <begin position="109"/>
        <end position="130"/>
    </location>
</feature>
<dbReference type="EC" id="2.1.1.100" evidence="3 10"/>
<dbReference type="Proteomes" id="UP000195602">
    <property type="component" value="Unassembled WGS sequence"/>
</dbReference>